<sequence length="652" mass="73998">MFDRRHEKWVEEIAAHLELAEPLTASGAVMTLPAAVADLWNWVGDRRRYRGVQRDDWLQVIEDYRESLRLTGPKLKRLVESDTAAIESLLCSLMTSRSDSIDDVSRSALERRLSTLEAALRTPEATIAAWLDLISSSQNDRRTFEEISQRRDILWAIAHRRDLDVDRFGIFRRLREVLTDRDDAVHRELAKARGVKHQFRFPPRSGPTGLATWERLQLCENVLRREAPRGDCVVWLRLAPASLPQWEVNHGPVTFYQASFLAGYIASPQKAKYMKFPPWEVLRPNGDPPYVPEGEVEWEDNSEMVYARVELSGIPPHAAEARARALVEGFTVVNHAPRSTWKLLNGALIFVEGNRYSLNSWGGKEDLPKPFSPYYDWMGRDIERMSRGNRTLDARSLADLQDAIGMSAALKLAVEESPQATVLAAVRAIEHVNAWTTGGAKDWDEFAASHFKKSLSRISFVQFMNWLTRFGMDSRPDYGPGAPADAERELIEIRLKVKVHVWPGQLIDVRALADHVSDFKRIYAHHWISRGLGEIEAMLATPAALHSGLEEQGRRFDRQLGRLKRLRNSAIHGGPVSEVACQSVANFASTLGHVCLNEAIRAVLMGSEIPTHINEYRQDHIERFRRVLESGDLDALFVPSELDLDDDERSTR</sequence>
<comment type="caution">
    <text evidence="1">The sequence shown here is derived from an EMBL/GenBank/DDBJ whole genome shotgun (WGS) entry which is preliminary data.</text>
</comment>
<reference evidence="1" key="1">
    <citation type="submission" date="2014-05" db="EMBL/GenBank/DDBJ databases">
        <title>Genome sequence of Mycobacterium aromaticivorans strain JS19b1T (= DSM 45407T).</title>
        <authorList>
            <person name="Kwak Y."/>
            <person name="Park G.-S."/>
            <person name="Li Q.X."/>
            <person name="Lee S.-E."/>
            <person name="Shin J.-H."/>
        </authorList>
    </citation>
    <scope>NUCLEOTIDE SEQUENCE [LARGE SCALE GENOMIC DNA]</scope>
    <source>
        <strain evidence="1">JS19b1</strain>
    </source>
</reference>
<dbReference type="eggNOG" id="ENOG502ZIZP">
    <property type="taxonomic scope" value="Bacteria"/>
</dbReference>
<protein>
    <submittedName>
        <fullName evidence="1">Uncharacterized protein</fullName>
    </submittedName>
</protein>
<dbReference type="OrthoDB" id="4542374at2"/>
<keyword evidence="2" id="KW-1185">Reference proteome</keyword>
<organism evidence="1 2">
    <name type="scientific">Mycolicibacterium aromaticivorans JS19b1 = JCM 16368</name>
    <dbReference type="NCBI Taxonomy" id="1440774"/>
    <lineage>
        <taxon>Bacteria</taxon>
        <taxon>Bacillati</taxon>
        <taxon>Actinomycetota</taxon>
        <taxon>Actinomycetes</taxon>
        <taxon>Mycobacteriales</taxon>
        <taxon>Mycobacteriaceae</taxon>
        <taxon>Mycolicibacterium</taxon>
    </lineage>
</organism>
<evidence type="ECO:0000313" key="1">
    <source>
        <dbReference type="EMBL" id="KDE97227.1"/>
    </source>
</evidence>
<dbReference type="AlphaFoldDB" id="A0A064CEQ3"/>
<evidence type="ECO:0000313" key="2">
    <source>
        <dbReference type="Proteomes" id="UP000022835"/>
    </source>
</evidence>
<dbReference type="RefSeq" id="WP_036348557.1">
    <property type="nucleotide sequence ID" value="NZ_JALN02000002.1"/>
</dbReference>
<accession>A0A064CEQ3</accession>
<dbReference type="Proteomes" id="UP000022835">
    <property type="component" value="Unassembled WGS sequence"/>
</dbReference>
<proteinExistence type="predicted"/>
<name>A0A064CEQ3_9MYCO</name>
<gene>
    <name evidence="1" type="ORF">Y900_028610</name>
</gene>
<dbReference type="EMBL" id="JALN02000002">
    <property type="protein sequence ID" value="KDE97227.1"/>
    <property type="molecule type" value="Genomic_DNA"/>
</dbReference>